<reference evidence="2" key="1">
    <citation type="journal article" date="2014" name="Nat. Commun.">
        <title>Genomic adaptations of the halophilic Dead Sea filamentous fungus Eurotium rubrum.</title>
        <authorList>
            <person name="Kis-Papo T."/>
            <person name="Weig A.R."/>
            <person name="Riley R."/>
            <person name="Persoh D."/>
            <person name="Salamov A."/>
            <person name="Sun H."/>
            <person name="Lipzen A."/>
            <person name="Wasser S.P."/>
            <person name="Rambold G."/>
            <person name="Grigoriev I.V."/>
            <person name="Nevo E."/>
        </authorList>
    </citation>
    <scope>NUCLEOTIDE SEQUENCE [LARGE SCALE GENOMIC DNA]</scope>
    <source>
        <strain evidence="2">CBS 135680</strain>
    </source>
</reference>
<gene>
    <name evidence="1" type="ORF">EURHEDRAFT_526591</name>
</gene>
<keyword evidence="2" id="KW-1185">Reference proteome</keyword>
<evidence type="ECO:0000313" key="1">
    <source>
        <dbReference type="EMBL" id="EYE90957.1"/>
    </source>
</evidence>
<dbReference type="HOGENOM" id="CLU_035263_1_2_1"/>
<organism evidence="1 2">
    <name type="scientific">Aspergillus ruber (strain CBS 135680)</name>
    <dbReference type="NCBI Taxonomy" id="1388766"/>
    <lineage>
        <taxon>Eukaryota</taxon>
        <taxon>Fungi</taxon>
        <taxon>Dikarya</taxon>
        <taxon>Ascomycota</taxon>
        <taxon>Pezizomycotina</taxon>
        <taxon>Eurotiomycetes</taxon>
        <taxon>Eurotiomycetidae</taxon>
        <taxon>Eurotiales</taxon>
        <taxon>Aspergillaceae</taxon>
        <taxon>Aspergillus</taxon>
        <taxon>Aspergillus subgen. Aspergillus</taxon>
    </lineage>
</organism>
<dbReference type="PANTHER" id="PTHR38797">
    <property type="entry name" value="NUCLEAR PORE COMPLEX PROTEIN NUP85-RELATED"/>
    <property type="match status" value="1"/>
</dbReference>
<dbReference type="InterPro" id="IPR053204">
    <property type="entry name" value="Oxopyrrolidines_Biosynth-assoc"/>
</dbReference>
<dbReference type="EMBL" id="KK088450">
    <property type="protein sequence ID" value="EYE90957.1"/>
    <property type="molecule type" value="Genomic_DNA"/>
</dbReference>
<dbReference type="OrthoDB" id="3350591at2759"/>
<dbReference type="InterPro" id="IPR022085">
    <property type="entry name" value="OpdG"/>
</dbReference>
<dbReference type="STRING" id="1388766.A0A017S1Y0"/>
<dbReference type="AlphaFoldDB" id="A0A017S1Y0"/>
<name>A0A017S1Y0_ASPRC</name>
<dbReference type="GeneID" id="63702120"/>
<protein>
    <submittedName>
        <fullName evidence="1">Uncharacterized protein</fullName>
    </submittedName>
</protein>
<proteinExistence type="predicted"/>
<accession>A0A017S1Y0</accession>
<evidence type="ECO:0000313" key="2">
    <source>
        <dbReference type="Proteomes" id="UP000019804"/>
    </source>
</evidence>
<dbReference type="PANTHER" id="PTHR38797:SF6">
    <property type="match status" value="1"/>
</dbReference>
<dbReference type="RefSeq" id="XP_040634647.1">
    <property type="nucleotide sequence ID" value="XM_040786996.1"/>
</dbReference>
<dbReference type="Proteomes" id="UP000019804">
    <property type="component" value="Unassembled WGS sequence"/>
</dbReference>
<sequence length="301" mass="34116">MPHPPEYIEFLKSMENSKQYQILNNLVNSPEASVDNALDQITHLTLSALAPSDDKNFTPENIDYILSFTLLMLVQRLKLTKHSKLVQFLYGLQKRIVTDPATGDPLTVGPTNKVLWTDLPSFGYTELETWDECGGEYKDPKTPNLKGEQRQRWINENAFIAQITQAADVSYEPPLDQNDSIHPIDRSHRALRVLKLALENDDIPMPTLAKTAAMEAACIWFIYAAARVWDNVRYGRTYNPEDFGTGPGCKTFAARGWKGYEQDRWEVWGERLREARGVCGDERMGGLIDEALGCMSRVMGK</sequence>
<dbReference type="Pfam" id="PF12311">
    <property type="entry name" value="DUF3632"/>
    <property type="match status" value="1"/>
</dbReference>